<proteinExistence type="predicted"/>
<dbReference type="EMBL" id="JACHCC010000009">
    <property type="protein sequence ID" value="MBB6501345.1"/>
    <property type="molecule type" value="Genomic_DNA"/>
</dbReference>
<accession>A0A7X0J5Q0</accession>
<dbReference type="RefSeq" id="WP_184626996.1">
    <property type="nucleotide sequence ID" value="NZ_JACHCC010000009.1"/>
</dbReference>
<reference evidence="2 3" key="1">
    <citation type="submission" date="2020-08" db="EMBL/GenBank/DDBJ databases">
        <title>Genomic Encyclopedia of Type Strains, Phase IV (KMG-V): Genome sequencing to study the core and pangenomes of soil and plant-associated prokaryotes.</title>
        <authorList>
            <person name="Whitman W."/>
        </authorList>
    </citation>
    <scope>NUCLEOTIDE SEQUENCE [LARGE SCALE GENOMIC DNA]</scope>
    <source>
        <strain evidence="2 3">M2T3</strain>
    </source>
</reference>
<comment type="caution">
    <text evidence="2">The sequence shown here is derived from an EMBL/GenBank/DDBJ whole genome shotgun (WGS) entry which is preliminary data.</text>
</comment>
<dbReference type="Proteomes" id="UP000521017">
    <property type="component" value="Unassembled WGS sequence"/>
</dbReference>
<evidence type="ECO:0000313" key="3">
    <source>
        <dbReference type="Proteomes" id="UP000521017"/>
    </source>
</evidence>
<gene>
    <name evidence="2" type="ORF">HDF25_003512</name>
</gene>
<dbReference type="InterPro" id="IPR031712">
    <property type="entry name" value="DUF5077"/>
</dbReference>
<organism evidence="2 3">
    <name type="scientific">Pedobacter cryoconitis</name>
    <dbReference type="NCBI Taxonomy" id="188932"/>
    <lineage>
        <taxon>Bacteria</taxon>
        <taxon>Pseudomonadati</taxon>
        <taxon>Bacteroidota</taxon>
        <taxon>Sphingobacteriia</taxon>
        <taxon>Sphingobacteriales</taxon>
        <taxon>Sphingobacteriaceae</taxon>
        <taxon>Pedobacter</taxon>
    </lineage>
</organism>
<evidence type="ECO:0000313" key="2">
    <source>
        <dbReference type="EMBL" id="MBB6501345.1"/>
    </source>
</evidence>
<protein>
    <recommendedName>
        <fullName evidence="1">DUF5077 domain-containing protein</fullName>
    </recommendedName>
</protein>
<sequence>MKTRHFIYCCLSLLCFFSCKKDGQQPNAQANSLSSLNGKSANSLGGSSLDVPMGGNAFVTTLGSGGNEVVTTNTLSNWSNANSIFSSYFRLGTTGTLTVKMKAKVASGSSVVKLTINGTAFTVNLSGSAYTTYDVGTVNIANAGYVKVDFQGVNRTGGYYADVSDLIISGTAVASNVNYANDSANFYWSRRGPSVHLGYTAPANSEWFYSEVTVPVGQDPVGSYYMANGFGEGYFGMQVNSPTERRILFSVWNPTSGTTTWTRKGTNVVATNFTGEGTGGQSYLVYNWVAGNTYKFLTQGAPDNNGNTVYSSWFYAPELGSWQFIATWSRPNTSTYLTGLYSFLENFADTNGYFGRQAQYGNQWVKSSTGTWTELTSAYFDGDATVNNQQRMDYGGGLQNGQFYLQNGGFFANYVNVNQTFNRSATGTVPVINFSTLP</sequence>
<feature type="domain" description="DUF5077" evidence="1">
    <location>
        <begin position="51"/>
        <end position="173"/>
    </location>
</feature>
<name>A0A7X0J5Q0_9SPHI</name>
<dbReference type="InterPro" id="IPR021862">
    <property type="entry name" value="DUF3472"/>
</dbReference>
<dbReference type="Pfam" id="PF11958">
    <property type="entry name" value="DUF3472"/>
    <property type="match status" value="1"/>
</dbReference>
<dbReference type="AlphaFoldDB" id="A0A7X0J5Q0"/>
<dbReference type="Pfam" id="PF16871">
    <property type="entry name" value="DUF5077"/>
    <property type="match status" value="1"/>
</dbReference>
<evidence type="ECO:0000259" key="1">
    <source>
        <dbReference type="Pfam" id="PF16871"/>
    </source>
</evidence>